<feature type="compositionally biased region" description="Basic residues" evidence="1">
    <location>
        <begin position="478"/>
        <end position="492"/>
    </location>
</feature>
<feature type="region of interest" description="Disordered" evidence="1">
    <location>
        <begin position="478"/>
        <end position="502"/>
    </location>
</feature>
<evidence type="ECO:0000313" key="2">
    <source>
        <dbReference type="EMBL" id="KAI3435922.1"/>
    </source>
</evidence>
<name>A0A9D4TWR9_CHLVU</name>
<reference evidence="2" key="1">
    <citation type="journal article" date="2019" name="Plant J.">
        <title>Chlorella vulgaris genome assembly and annotation reveals the molecular basis for metabolic acclimation to high light conditions.</title>
        <authorList>
            <person name="Cecchin M."/>
            <person name="Marcolungo L."/>
            <person name="Rossato M."/>
            <person name="Girolomoni L."/>
            <person name="Cosentino E."/>
            <person name="Cuine S."/>
            <person name="Li-Beisson Y."/>
            <person name="Delledonne M."/>
            <person name="Ballottari M."/>
        </authorList>
    </citation>
    <scope>NUCLEOTIDE SEQUENCE</scope>
    <source>
        <strain evidence="2">211/11P</strain>
    </source>
</reference>
<feature type="compositionally biased region" description="Low complexity" evidence="1">
    <location>
        <begin position="294"/>
        <end position="304"/>
    </location>
</feature>
<accession>A0A9D4TWR9</accession>
<dbReference type="Proteomes" id="UP001055712">
    <property type="component" value="Unassembled WGS sequence"/>
</dbReference>
<reference evidence="2" key="2">
    <citation type="submission" date="2020-11" db="EMBL/GenBank/DDBJ databases">
        <authorList>
            <person name="Cecchin M."/>
            <person name="Marcolungo L."/>
            <person name="Rossato M."/>
            <person name="Girolomoni L."/>
            <person name="Cosentino E."/>
            <person name="Cuine S."/>
            <person name="Li-Beisson Y."/>
            <person name="Delledonne M."/>
            <person name="Ballottari M."/>
        </authorList>
    </citation>
    <scope>NUCLEOTIDE SEQUENCE</scope>
    <source>
        <strain evidence="2">211/11P</strain>
        <tissue evidence="2">Whole cell</tissue>
    </source>
</reference>
<proteinExistence type="predicted"/>
<dbReference type="EMBL" id="SIDB01000002">
    <property type="protein sequence ID" value="KAI3435922.1"/>
    <property type="molecule type" value="Genomic_DNA"/>
</dbReference>
<dbReference type="AlphaFoldDB" id="A0A9D4TWR9"/>
<organism evidence="2 3">
    <name type="scientific">Chlorella vulgaris</name>
    <name type="common">Green alga</name>
    <dbReference type="NCBI Taxonomy" id="3077"/>
    <lineage>
        <taxon>Eukaryota</taxon>
        <taxon>Viridiplantae</taxon>
        <taxon>Chlorophyta</taxon>
        <taxon>core chlorophytes</taxon>
        <taxon>Trebouxiophyceae</taxon>
        <taxon>Chlorellales</taxon>
        <taxon>Chlorellaceae</taxon>
        <taxon>Chlorella clade</taxon>
        <taxon>Chlorella</taxon>
    </lineage>
</organism>
<evidence type="ECO:0000313" key="3">
    <source>
        <dbReference type="Proteomes" id="UP001055712"/>
    </source>
</evidence>
<feature type="region of interest" description="Disordered" evidence="1">
    <location>
        <begin position="294"/>
        <end position="414"/>
    </location>
</feature>
<evidence type="ECO:0000256" key="1">
    <source>
        <dbReference type="SAM" id="MobiDB-lite"/>
    </source>
</evidence>
<comment type="caution">
    <text evidence="2">The sequence shown here is derived from an EMBL/GenBank/DDBJ whole genome shotgun (WGS) entry which is preliminary data.</text>
</comment>
<protein>
    <submittedName>
        <fullName evidence="2">Uncharacterized protein</fullName>
    </submittedName>
</protein>
<gene>
    <name evidence="2" type="ORF">D9Q98_001980</name>
</gene>
<sequence length="502" mass="52965">MSLPRFAINQPLPQYYSPPPSQQQVVYPVGLEAPPATARGLYFSQPAASQPQAAFPPWSQRSQLDNVVVEEQLEESMPPAMVDAVGSAPHPSDPCFAPSQPEVNALGPAPAQTATRLLNEINRKGLNLDAQPLLTGLNAKLEGMEGRQGQLAGAVGEVKQGLAQHSHKLDGIEQTCTQLLQAIKAMNGASSSIAEGLRTLLDRNQPQHVPIKEDMATQTSPAALAKAPRELTVTAADRPVPTALLQAYSQRRVVSADTVPASQAAVHKTVMLQPAAPPQRGLYSSTPAAMPAASLAPAASTRPSQTTQRSPQLAVVSAAGQPCTGATRSGAAAGGIPAAKPRARSGSRAGSQLAAASPSPAPGFSRKRRLDDDRPRSAPNQIHARASSRQRSLPAALKPAPRPHVNSKQVQQPVAAGRAETLFDSLFAEEQGEEHAAEPGQLKPVPVPKFARLVGEQPATGGGRCDLAAAVQARLQRHKDKVALARRRRTSLTRRQQEEAEE</sequence>
<dbReference type="OrthoDB" id="515806at2759"/>
<keyword evidence="3" id="KW-1185">Reference proteome</keyword>
<feature type="compositionally biased region" description="Low complexity" evidence="1">
    <location>
        <begin position="324"/>
        <end position="340"/>
    </location>
</feature>